<accession>A0A9X2G6X3</accession>
<dbReference type="AlphaFoldDB" id="A0A9X2G6X3"/>
<comment type="caution">
    <text evidence="3">The sequence shown here is derived from an EMBL/GenBank/DDBJ whole genome shotgun (WGS) entry which is preliminary data.</text>
</comment>
<feature type="transmembrane region" description="Helical" evidence="1">
    <location>
        <begin position="20"/>
        <end position="44"/>
    </location>
</feature>
<dbReference type="InterPro" id="IPR021994">
    <property type="entry name" value="DUF3592"/>
</dbReference>
<organism evidence="3 4">
    <name type="scientific">Promicromonospora thailandica</name>
    <dbReference type="NCBI Taxonomy" id="765201"/>
    <lineage>
        <taxon>Bacteria</taxon>
        <taxon>Bacillati</taxon>
        <taxon>Actinomycetota</taxon>
        <taxon>Actinomycetes</taxon>
        <taxon>Micrococcales</taxon>
        <taxon>Promicromonosporaceae</taxon>
        <taxon>Promicromonospora</taxon>
    </lineage>
</organism>
<dbReference type="Pfam" id="PF12158">
    <property type="entry name" value="DUF3592"/>
    <property type="match status" value="1"/>
</dbReference>
<evidence type="ECO:0000259" key="2">
    <source>
        <dbReference type="Pfam" id="PF12158"/>
    </source>
</evidence>
<feature type="transmembrane region" description="Helical" evidence="1">
    <location>
        <begin position="135"/>
        <end position="154"/>
    </location>
</feature>
<evidence type="ECO:0000313" key="3">
    <source>
        <dbReference type="EMBL" id="MCP2264354.1"/>
    </source>
</evidence>
<gene>
    <name evidence="3" type="ORF">APR03_001690</name>
</gene>
<keyword evidence="1" id="KW-0812">Transmembrane</keyword>
<sequence>MEGLARRDLAWFDARMRSRVPLVVAGGLLVMAAVFGTAAGVLAVRTASFLAGAERAGGVVVGLDERAGTGDGSARYTYRAVVAYGVAGQEHLLTDRIGSDPPRYDVGERVTVLYDPANPADARIGTRYGYWLETIFGGVALALAGAGLAILTAWSRTAAHRRLTGTGERATGVVTDVRPAGRVVWNGRPRTATTVGWRHPFAGEQTLTDITWGAPHAVGDQVNLRYDADRPTRAVVEPPAGPAV</sequence>
<keyword evidence="4" id="KW-1185">Reference proteome</keyword>
<dbReference type="Proteomes" id="UP001139493">
    <property type="component" value="Unassembled WGS sequence"/>
</dbReference>
<proteinExistence type="predicted"/>
<name>A0A9X2G6X3_9MICO</name>
<dbReference type="EMBL" id="JAMTCS010000004">
    <property type="protein sequence ID" value="MCP2264354.1"/>
    <property type="molecule type" value="Genomic_DNA"/>
</dbReference>
<feature type="domain" description="DUF3592" evidence="2">
    <location>
        <begin position="58"/>
        <end position="126"/>
    </location>
</feature>
<keyword evidence="1" id="KW-1133">Transmembrane helix</keyword>
<evidence type="ECO:0000256" key="1">
    <source>
        <dbReference type="SAM" id="Phobius"/>
    </source>
</evidence>
<keyword evidence="1" id="KW-0472">Membrane</keyword>
<evidence type="ECO:0000313" key="4">
    <source>
        <dbReference type="Proteomes" id="UP001139493"/>
    </source>
</evidence>
<protein>
    <recommendedName>
        <fullName evidence="2">DUF3592 domain-containing protein</fullName>
    </recommendedName>
</protein>
<reference evidence="3" key="1">
    <citation type="submission" date="2022-06" db="EMBL/GenBank/DDBJ databases">
        <title>Genomic Encyclopedia of Archaeal and Bacterial Type Strains, Phase II (KMG-II): from individual species to whole genera.</title>
        <authorList>
            <person name="Goeker M."/>
        </authorList>
    </citation>
    <scope>NUCLEOTIDE SEQUENCE</scope>
    <source>
        <strain evidence="3">DSM 26652</strain>
    </source>
</reference>